<gene>
    <name evidence="1" type="ORF">HMPREF0494_0206</name>
</gene>
<proteinExistence type="predicted"/>
<reference evidence="1 2" key="1">
    <citation type="submission" date="2009-09" db="EMBL/GenBank/DDBJ databases">
        <authorList>
            <person name="Qin X."/>
            <person name="Bachman B."/>
            <person name="Battles P."/>
            <person name="Bell A."/>
            <person name="Bess C."/>
            <person name="Bickham C."/>
            <person name="Chaboub L."/>
            <person name="Chen D."/>
            <person name="Coyle M."/>
            <person name="Deiros D.R."/>
            <person name="Dinh H."/>
            <person name="Forbes L."/>
            <person name="Fowler G."/>
            <person name="Francisco L."/>
            <person name="Fu Q."/>
            <person name="Gubbala S."/>
            <person name="Hale W."/>
            <person name="Han Y."/>
            <person name="Hemphill L."/>
            <person name="Highlander S.K."/>
            <person name="Hirani K."/>
            <person name="Hogues M."/>
            <person name="Jackson L."/>
            <person name="Jakkamsetti A."/>
            <person name="Javaid M."/>
            <person name="Jiang H."/>
            <person name="Korchina V."/>
            <person name="Kovar C."/>
            <person name="Lara F."/>
            <person name="Lee S."/>
            <person name="Mata R."/>
            <person name="Mathew T."/>
            <person name="Moen C."/>
            <person name="Morales K."/>
            <person name="Munidasa M."/>
            <person name="Nazareth L."/>
            <person name="Ngo R."/>
            <person name="Nguyen L."/>
            <person name="Okwuonu G."/>
            <person name="Ongeri F."/>
            <person name="Patil S."/>
            <person name="Petrosino J."/>
            <person name="Pham C."/>
            <person name="Pham P."/>
            <person name="Pu L.-L."/>
            <person name="Puazo M."/>
            <person name="Raj R."/>
            <person name="Reid J."/>
            <person name="Rouhana J."/>
            <person name="Saada N."/>
            <person name="Shang Y."/>
            <person name="Simmons D."/>
            <person name="Thornton R."/>
            <person name="Warren J."/>
            <person name="Weissenberger G."/>
            <person name="Zhang J."/>
            <person name="Zhang L."/>
            <person name="Zhou C."/>
            <person name="Zhu D."/>
            <person name="Muzny D."/>
            <person name="Worley K."/>
            <person name="Gibbs R."/>
        </authorList>
    </citation>
    <scope>NUCLEOTIDE SEQUENCE [LARGE SCALE GENOMIC DNA]</scope>
    <source>
        <strain evidence="1 2">DSM 16041</strain>
    </source>
</reference>
<protein>
    <submittedName>
        <fullName evidence="1">Uncharacterized protein</fullName>
    </submittedName>
</protein>
<dbReference type="EMBL" id="ACLL01000007">
    <property type="protein sequence ID" value="EEW54582.1"/>
    <property type="molecule type" value="Genomic_DNA"/>
</dbReference>
<accession>C8P4G2</accession>
<dbReference type="AlphaFoldDB" id="C8P4G2"/>
<sequence length="41" mass="4768">MNGARINRRPVIILKISPGPALRLFNRRKVAAQLGIRWWLD</sequence>
<evidence type="ECO:0000313" key="2">
    <source>
        <dbReference type="Proteomes" id="UP000003675"/>
    </source>
</evidence>
<comment type="caution">
    <text evidence="1">The sequence shown here is derived from an EMBL/GenBank/DDBJ whole genome shotgun (WGS) entry which is preliminary data.</text>
</comment>
<organism evidence="1 2">
    <name type="scientific">Limosilactobacillus antri DSM 16041</name>
    <dbReference type="NCBI Taxonomy" id="525309"/>
    <lineage>
        <taxon>Bacteria</taxon>
        <taxon>Bacillati</taxon>
        <taxon>Bacillota</taxon>
        <taxon>Bacilli</taxon>
        <taxon>Lactobacillales</taxon>
        <taxon>Lactobacillaceae</taxon>
        <taxon>Limosilactobacillus</taxon>
    </lineage>
</organism>
<dbReference type="Proteomes" id="UP000003675">
    <property type="component" value="Unassembled WGS sequence"/>
</dbReference>
<evidence type="ECO:0000313" key="1">
    <source>
        <dbReference type="EMBL" id="EEW54582.1"/>
    </source>
</evidence>
<name>C8P4G2_9LACO</name>
<dbReference type="HOGENOM" id="CLU_3271684_0_0_9"/>